<dbReference type="SUPFAM" id="SSF49265">
    <property type="entry name" value="Fibronectin type III"/>
    <property type="match status" value="3"/>
</dbReference>
<evidence type="ECO:0000256" key="2">
    <source>
        <dbReference type="ARBA" id="ARBA00022692"/>
    </source>
</evidence>
<dbReference type="PROSITE" id="PS00383">
    <property type="entry name" value="TYR_PHOSPHATASE_1"/>
    <property type="match status" value="1"/>
</dbReference>
<keyword evidence="7 10" id="KW-0472">Membrane</keyword>
<accession>A0AAE1B3N4</accession>
<evidence type="ECO:0000256" key="10">
    <source>
        <dbReference type="SAM" id="Phobius"/>
    </source>
</evidence>
<dbReference type="SMART" id="SM00060">
    <property type="entry name" value="FN3"/>
    <property type="match status" value="6"/>
</dbReference>
<dbReference type="InterPro" id="IPR016130">
    <property type="entry name" value="Tyr_Pase_AS"/>
</dbReference>
<name>A0AAE1B3N4_9GAST</name>
<feature type="domain" description="Tyrosine-protein phosphatase" evidence="12">
    <location>
        <begin position="1701"/>
        <end position="1999"/>
    </location>
</feature>
<evidence type="ECO:0008006" key="17">
    <source>
        <dbReference type="Google" id="ProtNLM"/>
    </source>
</evidence>
<feature type="signal peptide" evidence="11">
    <location>
        <begin position="1"/>
        <end position="17"/>
    </location>
</feature>
<dbReference type="CDD" id="cd00063">
    <property type="entry name" value="FN3"/>
    <property type="match status" value="4"/>
</dbReference>
<comment type="caution">
    <text evidence="15">The sequence shown here is derived from an EMBL/GenBank/DDBJ whole genome shotgun (WGS) entry which is preliminary data.</text>
</comment>
<dbReference type="PROSITE" id="PS50056">
    <property type="entry name" value="TYR_PHOSPHATASE_2"/>
    <property type="match status" value="1"/>
</dbReference>
<feature type="compositionally biased region" description="Low complexity" evidence="9">
    <location>
        <begin position="1081"/>
        <end position="1090"/>
    </location>
</feature>
<evidence type="ECO:0000259" key="14">
    <source>
        <dbReference type="PROSITE" id="PS50853"/>
    </source>
</evidence>
<dbReference type="EMBL" id="JAWDGP010000724">
    <property type="protein sequence ID" value="KAK3797997.1"/>
    <property type="molecule type" value="Genomic_DNA"/>
</dbReference>
<feature type="compositionally biased region" description="Low complexity" evidence="9">
    <location>
        <begin position="528"/>
        <end position="572"/>
    </location>
</feature>
<evidence type="ECO:0000256" key="6">
    <source>
        <dbReference type="ARBA" id="ARBA00022989"/>
    </source>
</evidence>
<evidence type="ECO:0000256" key="3">
    <source>
        <dbReference type="ARBA" id="ARBA00022729"/>
    </source>
</evidence>
<dbReference type="Gene3D" id="2.60.40.10">
    <property type="entry name" value="Immunoglobulins"/>
    <property type="match status" value="4"/>
</dbReference>
<evidence type="ECO:0000259" key="13">
    <source>
        <dbReference type="PROSITE" id="PS50056"/>
    </source>
</evidence>
<protein>
    <recommendedName>
        <fullName evidence="17">Protein-tyrosine-phosphatase</fullName>
    </recommendedName>
</protein>
<feature type="compositionally biased region" description="Polar residues" evidence="9">
    <location>
        <begin position="373"/>
        <end position="400"/>
    </location>
</feature>
<feature type="compositionally biased region" description="Polar residues" evidence="9">
    <location>
        <begin position="409"/>
        <end position="427"/>
    </location>
</feature>
<feature type="chain" id="PRO_5042182443" description="Protein-tyrosine-phosphatase" evidence="11">
    <location>
        <begin position="18"/>
        <end position="2045"/>
    </location>
</feature>
<organism evidence="15 16">
    <name type="scientific">Elysia crispata</name>
    <name type="common">lettuce slug</name>
    <dbReference type="NCBI Taxonomy" id="231223"/>
    <lineage>
        <taxon>Eukaryota</taxon>
        <taxon>Metazoa</taxon>
        <taxon>Spiralia</taxon>
        <taxon>Lophotrochozoa</taxon>
        <taxon>Mollusca</taxon>
        <taxon>Gastropoda</taxon>
        <taxon>Heterobranchia</taxon>
        <taxon>Euthyneura</taxon>
        <taxon>Panpulmonata</taxon>
        <taxon>Sacoglossa</taxon>
        <taxon>Placobranchoidea</taxon>
        <taxon>Plakobranchidae</taxon>
        <taxon>Elysia</taxon>
    </lineage>
</organism>
<feature type="compositionally biased region" description="Polar residues" evidence="9">
    <location>
        <begin position="170"/>
        <end position="183"/>
    </location>
</feature>
<dbReference type="SUPFAM" id="SSF52799">
    <property type="entry name" value="(Phosphotyrosine protein) phosphatases II"/>
    <property type="match status" value="1"/>
</dbReference>
<dbReference type="PROSITE" id="PS50853">
    <property type="entry name" value="FN3"/>
    <property type="match status" value="2"/>
</dbReference>
<feature type="compositionally biased region" description="Basic and acidic residues" evidence="9">
    <location>
        <begin position="295"/>
        <end position="305"/>
    </location>
</feature>
<evidence type="ECO:0000256" key="11">
    <source>
        <dbReference type="SAM" id="SignalP"/>
    </source>
</evidence>
<dbReference type="Gene3D" id="3.90.190.10">
    <property type="entry name" value="Protein tyrosine phosphatase superfamily"/>
    <property type="match status" value="1"/>
</dbReference>
<dbReference type="InterPro" id="IPR003595">
    <property type="entry name" value="Tyr_Pase_cat"/>
</dbReference>
<feature type="compositionally biased region" description="Polar residues" evidence="9">
    <location>
        <begin position="514"/>
        <end position="527"/>
    </location>
</feature>
<dbReference type="InterPro" id="IPR050713">
    <property type="entry name" value="RTP_Phos/Ushers"/>
</dbReference>
<evidence type="ECO:0000256" key="5">
    <source>
        <dbReference type="ARBA" id="ARBA00022912"/>
    </source>
</evidence>
<keyword evidence="8" id="KW-0325">Glycoprotein</keyword>
<dbReference type="SMART" id="SM00404">
    <property type="entry name" value="PTPc_motif"/>
    <property type="match status" value="1"/>
</dbReference>
<feature type="region of interest" description="Disordered" evidence="9">
    <location>
        <begin position="2008"/>
        <end position="2038"/>
    </location>
</feature>
<evidence type="ECO:0000256" key="7">
    <source>
        <dbReference type="ARBA" id="ARBA00023136"/>
    </source>
</evidence>
<feature type="compositionally biased region" description="Polar residues" evidence="9">
    <location>
        <begin position="577"/>
        <end position="588"/>
    </location>
</feature>
<dbReference type="Pfam" id="PF00041">
    <property type="entry name" value="fn3"/>
    <property type="match status" value="3"/>
</dbReference>
<sequence length="2045" mass="227195">MIRTFLLLCLMVMISEQMSFYHKVTHGSEVNSATEKYSKISLSRSKAESLPVQSSSLSETTKKSKPQVYGLDGSNKDSNEEKGDNSFLDGELYGSDGDFDATDFEIVLGERINFQDSPPAKGEKQSNHKNKIGKSEKKFDLARVKRGLAGINTDDKLTLTSTALPLSTTNQPFSKDTTDNTTAAEVEHSSHDDLKAIESSGDGEILDGTTQELSHSNSSVRLTETPYTNYSRADAGNSTDITQDDEPLDAVTCNTGEDGQTCWEPSVDEFGGKDGTNQEEGNDGGEEVVLAETNMTRDGKAEDNSGKIQPTDSNDDGGTKTIFPLRTESTAVPSLEPPDIVKSDEVTQDSEILENLPTTATNWNEEESVLSTSEIRSTTPSNENGEINTSQITAKIQITIPSKEEENRTTSSIIEDQVPTASSSAPTNEDKRDAIGTTSVATTQFITSILTTEATTSLDTTADFEGMKTDLLSSDTTKPFQATTPISVTTAEEVNTTFKNTKDATKTVALTPDITESSTAQETTPQSANTTTKTTEPPNTIPIPTTTAKTTVIPETTSQTTIETKSTTPSPILGGPCSSSDQQGDESPQQQLCGNLVAVDCVNGVCQCNTEWYQLGDTCKEGRLSNDFELKITPADKTSFQVSWRTVELSHSFDLLEFRVRWNDITNLPASMRKRLLGEARLIRSTRSVTTIAGDTQISGPNLDDIDNGNIQITNETVALIQKLTPGSKYVIQVTALIKVQDTGRTEELWYPQKSYRMDPYCLSWSDDDAILVQKNRTMFINFQRLEGTFYKCYINIKPKNLKAEGFTEMDCQTFSLSPFEFDVEYEVITKVTAGKSEAKFCRKNTQLVRESKTPDEVCKLEVSQVTGKAFTLTWDPPCTLYGYLTSYEVTLQSKDTCRRYKFIDSTMMEAMTEGDQSDVADADTKRDQGTAAQTGSDCAANTKEISRPILEQQSFTFSDLNVDTLYRVRVVAVNKKGRGQEMKKEVTTLSLVPTMPGKFVGSAVGLNEILLTWEPPTPYPGRTEYIISEFMTSNWKAGNSALKLFYTVTVQGYTNDSYTIKKLQMAKTYSFEIEARTTAGTSPAASTGPVQTWETESPPVTDLTLTDETFNSVYVSWKAPPQRNGNTRAYIVVVKTIDEKCSQALAIVNDKTYLGPQQRDVPSLDEALTQSCPAIHATKIPYGGKNLKTELTVSGLKPNTQYNIVVAAYNGAGLGQQRVTTGKTKNAVPSAPTQFTCSPKGRGELNFSWKPPIPMPGQTSYSLIVEMADDENGRTFSSFSKRDIRGYYLEHLYLKQLRDFWHYRAYLKATTPAGSSLEVKTEVCRTVAAAPGKVSEMYVQYNYQNSTELQVKWTCPKTQDRHGILELFLLRVVATSNKRTDMKMEDIPYKEKEITVRNKADGSPDCSLPYTATVEIIPQITYAVWIKAKVKNVDDFGAVYEEIYAAPGAAPPPLPKPIRKENKNDKQKAFTFRTSICPTCLVNSRFGQPARYGLGVCLEGFCDVGSRANHSLKDYAKLASWKTSKAALFRIPYQIFDDWWKKLILEESKANHASVNYIVGNQASCTTLPDTELCNGPLPPESAFRVFQFSCTVDGCTESPLSDVTRTAAVKVSTPSSDKIVMGGAAAGVAVALIIILVIVIVRIRFRKVVEITEKGPDQEMQLSDITSRPDAAPQRSRPIKIKDFEEHLQQLHANNNDLFTLEFTELDMDSTVHPMTVGSDPQYRKLNRWSNILPYDHTRVKLKIVDGDEKCSDDYINANFLVGYRTSKDYIATQGPLTATVPDFWRMIWEQESSIIVMLSAFQEMDPRSGLLREKVAQYYPDEADQEGRRYDHVVVSWRGKLDNQAWEVRTFHLTHRLERRSRYVKHFFFKSWTDHKADISPSDLINFVNTVRDEAESHPPGPIVVHCSAGVGRTGTFIAVDYFCRYIKELTKGSKLSKISDVMGSLRGSWAKRKSMIWEDSTIDVYGRIIALRDCRRYMVQTKSQYAFIYDTVMELIRRVSRGDDQSESGCDTESCFSEPLPVASTPGSNDAVYDDVDVLKQ</sequence>
<keyword evidence="16" id="KW-1185">Reference proteome</keyword>
<dbReference type="GO" id="GO:0004725">
    <property type="term" value="F:protein tyrosine phosphatase activity"/>
    <property type="evidence" value="ECO:0007669"/>
    <property type="project" value="InterPro"/>
</dbReference>
<proteinExistence type="predicted"/>
<feature type="region of interest" description="Disordered" evidence="9">
    <location>
        <begin position="51"/>
        <end position="89"/>
    </location>
</feature>
<feature type="region of interest" description="Disordered" evidence="9">
    <location>
        <begin position="166"/>
        <end position="190"/>
    </location>
</feature>
<dbReference type="InterPro" id="IPR036116">
    <property type="entry name" value="FN3_sf"/>
</dbReference>
<feature type="region of interest" description="Disordered" evidence="9">
    <location>
        <begin position="509"/>
        <end position="588"/>
    </location>
</feature>
<dbReference type="InterPro" id="IPR000242">
    <property type="entry name" value="PTP_cat"/>
</dbReference>
<dbReference type="InterPro" id="IPR003961">
    <property type="entry name" value="FN3_dom"/>
</dbReference>
<dbReference type="PANTHER" id="PTHR46957:SF3">
    <property type="entry name" value="CYTOKINE RECEPTOR"/>
    <property type="match status" value="1"/>
</dbReference>
<feature type="domain" description="Fibronectin type-III" evidence="14">
    <location>
        <begin position="1100"/>
        <end position="1241"/>
    </location>
</feature>
<feature type="transmembrane region" description="Helical" evidence="10">
    <location>
        <begin position="1621"/>
        <end position="1643"/>
    </location>
</feature>
<feature type="domain" description="Fibronectin type-III" evidence="14">
    <location>
        <begin position="996"/>
        <end position="1096"/>
    </location>
</feature>
<evidence type="ECO:0000256" key="4">
    <source>
        <dbReference type="ARBA" id="ARBA00022801"/>
    </source>
</evidence>
<gene>
    <name evidence="15" type="ORF">RRG08_034558</name>
</gene>
<dbReference type="Pfam" id="PF00102">
    <property type="entry name" value="Y_phosphatase"/>
    <property type="match status" value="1"/>
</dbReference>
<keyword evidence="2 10" id="KW-0812">Transmembrane</keyword>
<keyword evidence="3 11" id="KW-0732">Signal</keyword>
<dbReference type="Proteomes" id="UP001283361">
    <property type="component" value="Unassembled WGS sequence"/>
</dbReference>
<dbReference type="SMART" id="SM00194">
    <property type="entry name" value="PTPc"/>
    <property type="match status" value="1"/>
</dbReference>
<keyword evidence="5" id="KW-0904">Protein phosphatase</keyword>
<feature type="region of interest" description="Disordered" evidence="9">
    <location>
        <begin position="209"/>
        <end position="348"/>
    </location>
</feature>
<dbReference type="InterPro" id="IPR029021">
    <property type="entry name" value="Prot-tyrosine_phosphatase-like"/>
</dbReference>
<dbReference type="PROSITE" id="PS50055">
    <property type="entry name" value="TYR_PHOSPHATASE_PTP"/>
    <property type="match status" value="1"/>
</dbReference>
<evidence type="ECO:0000256" key="1">
    <source>
        <dbReference type="ARBA" id="ARBA00004167"/>
    </source>
</evidence>
<reference evidence="15" key="1">
    <citation type="journal article" date="2023" name="G3 (Bethesda)">
        <title>A reference genome for the long-term kleptoplast-retaining sea slug Elysia crispata morphotype clarki.</title>
        <authorList>
            <person name="Eastman K.E."/>
            <person name="Pendleton A.L."/>
            <person name="Shaikh M.A."/>
            <person name="Suttiyut T."/>
            <person name="Ogas R."/>
            <person name="Tomko P."/>
            <person name="Gavelis G."/>
            <person name="Widhalm J.R."/>
            <person name="Wisecaver J.H."/>
        </authorList>
    </citation>
    <scope>NUCLEOTIDE SEQUENCE</scope>
    <source>
        <strain evidence="15">ECLA1</strain>
    </source>
</reference>
<feature type="region of interest" description="Disordered" evidence="9">
    <location>
        <begin position="373"/>
        <end position="435"/>
    </location>
</feature>
<dbReference type="GO" id="GO:0016020">
    <property type="term" value="C:membrane"/>
    <property type="evidence" value="ECO:0007669"/>
    <property type="project" value="UniProtKB-SubCell"/>
</dbReference>
<dbReference type="CDD" id="cd00047">
    <property type="entry name" value="PTPc"/>
    <property type="match status" value="1"/>
</dbReference>
<evidence type="ECO:0000313" key="15">
    <source>
        <dbReference type="EMBL" id="KAK3797997.1"/>
    </source>
</evidence>
<evidence type="ECO:0000313" key="16">
    <source>
        <dbReference type="Proteomes" id="UP001283361"/>
    </source>
</evidence>
<keyword evidence="6 10" id="KW-1133">Transmembrane helix</keyword>
<dbReference type="InterPro" id="IPR000387">
    <property type="entry name" value="Tyr_Pase_dom"/>
</dbReference>
<evidence type="ECO:0000256" key="8">
    <source>
        <dbReference type="ARBA" id="ARBA00023180"/>
    </source>
</evidence>
<keyword evidence="4" id="KW-0378">Hydrolase</keyword>
<feature type="compositionally biased region" description="Basic and acidic residues" evidence="9">
    <location>
        <begin position="74"/>
        <end position="84"/>
    </location>
</feature>
<dbReference type="PRINTS" id="PR00700">
    <property type="entry name" value="PRTYPHPHTASE"/>
</dbReference>
<comment type="subcellular location">
    <subcellularLocation>
        <location evidence="1">Membrane</location>
        <topology evidence="1">Single-pass membrane protein</topology>
    </subcellularLocation>
</comment>
<feature type="compositionally biased region" description="Polar residues" evidence="9">
    <location>
        <begin position="209"/>
        <end position="241"/>
    </location>
</feature>
<evidence type="ECO:0000256" key="9">
    <source>
        <dbReference type="SAM" id="MobiDB-lite"/>
    </source>
</evidence>
<dbReference type="PANTHER" id="PTHR46957">
    <property type="entry name" value="CYTOKINE RECEPTOR"/>
    <property type="match status" value="1"/>
</dbReference>
<feature type="region of interest" description="Disordered" evidence="9">
    <location>
        <begin position="112"/>
        <end position="137"/>
    </location>
</feature>
<dbReference type="InterPro" id="IPR013783">
    <property type="entry name" value="Ig-like_fold"/>
</dbReference>
<evidence type="ECO:0000259" key="12">
    <source>
        <dbReference type="PROSITE" id="PS50055"/>
    </source>
</evidence>
<feature type="domain" description="Tyrosine specific protein phosphatases" evidence="13">
    <location>
        <begin position="1885"/>
        <end position="1990"/>
    </location>
</feature>
<feature type="region of interest" description="Disordered" evidence="9">
    <location>
        <begin position="1081"/>
        <end position="1100"/>
    </location>
</feature>